<dbReference type="SUPFAM" id="SSF56235">
    <property type="entry name" value="N-terminal nucleophile aminohydrolases (Ntn hydrolases)"/>
    <property type="match status" value="1"/>
</dbReference>
<dbReference type="PANTHER" id="PTHR43881">
    <property type="entry name" value="GAMMA-GLUTAMYLTRANSPEPTIDASE (AFU_ORTHOLOGUE AFUA_4G13580)"/>
    <property type="match status" value="1"/>
</dbReference>
<evidence type="ECO:0000313" key="2">
    <source>
        <dbReference type="Proteomes" id="UP001209570"/>
    </source>
</evidence>
<dbReference type="InterPro" id="IPR029055">
    <property type="entry name" value="Ntn_hydrolases_N"/>
</dbReference>
<evidence type="ECO:0000313" key="1">
    <source>
        <dbReference type="EMBL" id="KAJ0388990.1"/>
    </source>
</evidence>
<dbReference type="AlphaFoldDB" id="A0AAD5LQ19"/>
<dbReference type="EMBL" id="JAKCXM010005364">
    <property type="protein sequence ID" value="KAJ0388990.1"/>
    <property type="molecule type" value="Genomic_DNA"/>
</dbReference>
<gene>
    <name evidence="1" type="ORF">P43SY_010346</name>
</gene>
<accession>A0AAD5LQ19</accession>
<protein>
    <recommendedName>
        <fullName evidence="3">Gamma-glutamyltranspeptidase</fullName>
    </recommendedName>
</protein>
<dbReference type="PANTHER" id="PTHR43881:SF1">
    <property type="entry name" value="GAMMA-GLUTAMYLTRANSPEPTIDASE (AFU_ORTHOLOGUE AFUA_4G13580)"/>
    <property type="match status" value="1"/>
</dbReference>
<organism evidence="1 2">
    <name type="scientific">Pythium insidiosum</name>
    <name type="common">Pythiosis disease agent</name>
    <dbReference type="NCBI Taxonomy" id="114742"/>
    <lineage>
        <taxon>Eukaryota</taxon>
        <taxon>Sar</taxon>
        <taxon>Stramenopiles</taxon>
        <taxon>Oomycota</taxon>
        <taxon>Peronosporomycetes</taxon>
        <taxon>Pythiales</taxon>
        <taxon>Pythiaceae</taxon>
        <taxon>Pythium</taxon>
    </lineage>
</organism>
<comment type="caution">
    <text evidence="1">The sequence shown here is derived from an EMBL/GenBank/DDBJ whole genome shotgun (WGS) entry which is preliminary data.</text>
</comment>
<dbReference type="Pfam" id="PF01019">
    <property type="entry name" value="G_glu_transpept"/>
    <property type="match status" value="1"/>
</dbReference>
<evidence type="ECO:0008006" key="3">
    <source>
        <dbReference type="Google" id="ProtNLM"/>
    </source>
</evidence>
<reference evidence="1" key="1">
    <citation type="submission" date="2021-12" db="EMBL/GenBank/DDBJ databases">
        <title>Prjna785345.</title>
        <authorList>
            <person name="Rujirawat T."/>
            <person name="Krajaejun T."/>
        </authorList>
    </citation>
    <scope>NUCLEOTIDE SEQUENCE</scope>
    <source>
        <strain evidence="1">Pi057C3</strain>
    </source>
</reference>
<keyword evidence="2" id="KW-1185">Reference proteome</keyword>
<dbReference type="Gene3D" id="1.10.246.230">
    <property type="match status" value="1"/>
</dbReference>
<name>A0AAD5LQ19_PYTIN</name>
<dbReference type="InterPro" id="IPR052896">
    <property type="entry name" value="GGT-like_enzyme"/>
</dbReference>
<dbReference type="Proteomes" id="UP001209570">
    <property type="component" value="Unassembled WGS sequence"/>
</dbReference>
<sequence>MLLNGTRAPEAGEIFRNPTLAASLEVIAAQGKAGFYTGRVAEAIVEAVAHHGGVLALEDLAAHTSTVVTPIKTTFRGVDVHEIPPNGQGIVALLALNVLDELLPADHAALPADSADTTRACPWLRC</sequence>
<proteinExistence type="predicted"/>